<reference evidence="2" key="1">
    <citation type="submission" date="2023-03" db="EMBL/GenBank/DDBJ databases">
        <authorList>
            <person name="Steffen K."/>
            <person name="Cardenas P."/>
        </authorList>
    </citation>
    <scope>NUCLEOTIDE SEQUENCE</scope>
</reference>
<dbReference type="InterPro" id="IPR010839">
    <property type="entry name" value="AtuA_N"/>
</dbReference>
<keyword evidence="3" id="KW-1185">Reference proteome</keyword>
<dbReference type="PANTHER" id="PTHR47708">
    <property type="match status" value="1"/>
</dbReference>
<protein>
    <recommendedName>
        <fullName evidence="1">Acyclic terpene utilisation N-terminal domain-containing protein</fullName>
    </recommendedName>
</protein>
<dbReference type="Proteomes" id="UP001174909">
    <property type="component" value="Unassembled WGS sequence"/>
</dbReference>
<name>A0AA35S001_GEOBA</name>
<organism evidence="2 3">
    <name type="scientific">Geodia barretti</name>
    <name type="common">Barrett's horny sponge</name>
    <dbReference type="NCBI Taxonomy" id="519541"/>
    <lineage>
        <taxon>Eukaryota</taxon>
        <taxon>Metazoa</taxon>
        <taxon>Porifera</taxon>
        <taxon>Demospongiae</taxon>
        <taxon>Heteroscleromorpha</taxon>
        <taxon>Tetractinellida</taxon>
        <taxon>Astrophorina</taxon>
        <taxon>Geodiidae</taxon>
        <taxon>Geodia</taxon>
    </lineage>
</organism>
<evidence type="ECO:0000259" key="1">
    <source>
        <dbReference type="Pfam" id="PF07287"/>
    </source>
</evidence>
<dbReference type="PANTHER" id="PTHR47708:SF2">
    <property type="entry name" value="SI:CH73-132F6.5"/>
    <property type="match status" value="1"/>
</dbReference>
<sequence>MLRHALSGRWIRAPVPRAISRGLRAAASWRSSRALQGETVRVGCSSGFWGDTTTAAPQLVEAGDIDYLVADYLSEITMSLLANAKQKSPQLGYCPDFVETLRPLLKDIKKKGIRVVSNAGGVNPQACVAALLQAARDQGLELSVATVTGDDFTDRMEEVQMLGVQEMITGQSLPESVHSMNAYLGGFPIAEALSLGADVVVTGRCVDSALTLGPLIHQFQWREEDFDLLAAGSLAGHLVECGAQATGGIYTDWRHVQGWDNMGFPVVECGSDGVFTVSKPPNTGGLVTWGSVAEQLVYEIGDPTKLSST</sequence>
<proteinExistence type="predicted"/>
<evidence type="ECO:0000313" key="2">
    <source>
        <dbReference type="EMBL" id="CAI8020915.1"/>
    </source>
</evidence>
<gene>
    <name evidence="2" type="ORF">GBAR_LOCUS12463</name>
</gene>
<evidence type="ECO:0000313" key="3">
    <source>
        <dbReference type="Proteomes" id="UP001174909"/>
    </source>
</evidence>
<feature type="domain" description="Acyclic terpene utilisation N-terminal" evidence="1">
    <location>
        <begin position="40"/>
        <end position="306"/>
    </location>
</feature>
<accession>A0AA35S001</accession>
<dbReference type="EMBL" id="CASHTH010001855">
    <property type="protein sequence ID" value="CAI8020915.1"/>
    <property type="molecule type" value="Genomic_DNA"/>
</dbReference>
<dbReference type="AlphaFoldDB" id="A0AA35S001"/>
<dbReference type="Pfam" id="PF07287">
    <property type="entry name" value="AtuA"/>
    <property type="match status" value="1"/>
</dbReference>
<comment type="caution">
    <text evidence="2">The sequence shown here is derived from an EMBL/GenBank/DDBJ whole genome shotgun (WGS) entry which is preliminary data.</text>
</comment>